<sequence length="247" mass="27065">MTSQSTDANIIPKFEPTLVIAFPDVLLAGPKILLSANATSTHGQPIAEWSHYFKRQSAKKPSTSSKVASADVKAIIYSATTFTDPQQQQQQNLSLLTIAAAPPTTEQAYNLCKAIVDHARTSNTHKIILLGASNFVSKEQKTHVAQIHHDSLKGFPVLPKDVPLGDHILNTFLTLLTFIDIPTVALIHPAKKGMSLRESQAIIEDLTASLVSVIGDKNSTEFSAERAFNHKVHKIEDEEDLESMMYL</sequence>
<proteinExistence type="predicted"/>
<dbReference type="Proteomes" id="UP000703661">
    <property type="component" value="Unassembled WGS sequence"/>
</dbReference>
<keyword evidence="2" id="KW-1185">Reference proteome</keyword>
<accession>A0A9P6MPY4</accession>
<reference evidence="1" key="1">
    <citation type="journal article" date="2020" name="Fungal Divers.">
        <title>Resolving the Mortierellaceae phylogeny through synthesis of multi-gene phylogenetics and phylogenomics.</title>
        <authorList>
            <person name="Vandepol N."/>
            <person name="Liber J."/>
            <person name="Desiro A."/>
            <person name="Na H."/>
            <person name="Kennedy M."/>
            <person name="Barry K."/>
            <person name="Grigoriev I.V."/>
            <person name="Miller A.N."/>
            <person name="O'Donnell K."/>
            <person name="Stajich J.E."/>
            <person name="Bonito G."/>
        </authorList>
    </citation>
    <scope>NUCLEOTIDE SEQUENCE</scope>
    <source>
        <strain evidence="1">NRRL 2769</strain>
    </source>
</reference>
<organism evidence="1 2">
    <name type="scientific">Entomortierella chlamydospora</name>
    <dbReference type="NCBI Taxonomy" id="101097"/>
    <lineage>
        <taxon>Eukaryota</taxon>
        <taxon>Fungi</taxon>
        <taxon>Fungi incertae sedis</taxon>
        <taxon>Mucoromycota</taxon>
        <taxon>Mortierellomycotina</taxon>
        <taxon>Mortierellomycetes</taxon>
        <taxon>Mortierellales</taxon>
        <taxon>Mortierellaceae</taxon>
        <taxon>Entomortierella</taxon>
    </lineage>
</organism>
<gene>
    <name evidence="1" type="ORF">BGZ80_002356</name>
</gene>
<dbReference type="AlphaFoldDB" id="A0A9P6MPY4"/>
<dbReference type="Gene3D" id="3.40.50.10900">
    <property type="entry name" value="PAC-like subunit"/>
    <property type="match status" value="1"/>
</dbReference>
<dbReference type="InterPro" id="IPR038389">
    <property type="entry name" value="PSMG2_sf"/>
</dbReference>
<evidence type="ECO:0000313" key="2">
    <source>
        <dbReference type="Proteomes" id="UP000703661"/>
    </source>
</evidence>
<evidence type="ECO:0008006" key="3">
    <source>
        <dbReference type="Google" id="ProtNLM"/>
    </source>
</evidence>
<evidence type="ECO:0000313" key="1">
    <source>
        <dbReference type="EMBL" id="KAG0009467.1"/>
    </source>
</evidence>
<dbReference type="EMBL" id="JAAAID010001579">
    <property type="protein sequence ID" value="KAG0009467.1"/>
    <property type="molecule type" value="Genomic_DNA"/>
</dbReference>
<dbReference type="OrthoDB" id="2359087at2759"/>
<comment type="caution">
    <text evidence="1">The sequence shown here is derived from an EMBL/GenBank/DDBJ whole genome shotgun (WGS) entry which is preliminary data.</text>
</comment>
<protein>
    <recommendedName>
        <fullName evidence="3">Proteasome assembly chaperone 2</fullName>
    </recommendedName>
</protein>
<name>A0A9P6MPY4_9FUNG</name>